<dbReference type="STRING" id="937777.Deipe_0275"/>
<dbReference type="Pfam" id="PF10128">
    <property type="entry name" value="OpcA_G6PD_assem"/>
    <property type="match status" value="1"/>
</dbReference>
<organism evidence="3 4">
    <name type="scientific">Deinococcus peraridilitoris (strain DSM 19664 / LMG 22246 / CIP 109416 / KR-200)</name>
    <dbReference type="NCBI Taxonomy" id="937777"/>
    <lineage>
        <taxon>Bacteria</taxon>
        <taxon>Thermotogati</taxon>
        <taxon>Deinococcota</taxon>
        <taxon>Deinococci</taxon>
        <taxon>Deinococcales</taxon>
        <taxon>Deinococcaceae</taxon>
        <taxon>Deinococcus</taxon>
    </lineage>
</organism>
<accession>K9ZWC3</accession>
<dbReference type="HOGENOM" id="CLU_884870_0_0_0"/>
<feature type="domain" description="Glucose-6-phosphate dehydrogenase assembly protein OpcA C-terminal" evidence="2">
    <location>
        <begin position="161"/>
        <end position="303"/>
    </location>
</feature>
<dbReference type="InterPro" id="IPR046802">
    <property type="entry name" value="OpcA_G6PD_C"/>
</dbReference>
<name>K9ZWC3_DEIPD</name>
<keyword evidence="4" id="KW-1185">Reference proteome</keyword>
<dbReference type="PATRIC" id="fig|937777.3.peg.282"/>
<dbReference type="RefSeq" id="WP_015234187.1">
    <property type="nucleotide sequence ID" value="NC_019793.1"/>
</dbReference>
<dbReference type="KEGG" id="dpd:Deipe_0275"/>
<protein>
    <submittedName>
        <fullName evidence="3">Glucose-6-P dehydrogenase subunit</fullName>
    </submittedName>
</protein>
<dbReference type="Proteomes" id="UP000010467">
    <property type="component" value="Chromosome"/>
</dbReference>
<dbReference type="OrthoDB" id="128564at2"/>
<sequence length="314" mass="34515">MPQTHDLPRLGPVQTGVRRAQHALDDLWSQAEIETRAYTGNIVALTEKKHLRRVAEALERLGGRYAGRQIIGVMDGDESVEVEASLIPVRSLYVERLVLNANTEQLQGAILPLLRPTTLNHVWWASSAPPGGALLAELAEIADQVIADALSLDLNPDRRYALADLGWARTNGWREVTAQLFDAPDAARRLSSLNRLKVTHAAGNSRPARLFAGWISSKLGWLDLSCVSIESDPDCERENGDLCSVELSGHDAFFALRSGPRFSVRAETRYGQVERKTEMTVLSPSLAEGLGLVMARPGRNENFLDSLAVARRLP</sequence>
<proteinExistence type="predicted"/>
<feature type="domain" description="Glucose-6-phosphate dehydrogenase assembly protein OpcA N-terminal" evidence="1">
    <location>
        <begin position="63"/>
        <end position="153"/>
    </location>
</feature>
<dbReference type="Pfam" id="PF20171">
    <property type="entry name" value="OpcA_G6PD_C"/>
    <property type="match status" value="1"/>
</dbReference>
<reference evidence="4" key="1">
    <citation type="submission" date="2012-03" db="EMBL/GenBank/DDBJ databases">
        <title>Complete sequence of chromosome of Deinococcus peraridilitoris DSM 19664.</title>
        <authorList>
            <person name="Lucas S."/>
            <person name="Copeland A."/>
            <person name="Lapidus A."/>
            <person name="Glavina del Rio T."/>
            <person name="Dalin E."/>
            <person name="Tice H."/>
            <person name="Bruce D."/>
            <person name="Goodwin L."/>
            <person name="Pitluck S."/>
            <person name="Peters L."/>
            <person name="Mikhailova N."/>
            <person name="Lu M."/>
            <person name="Kyrpides N."/>
            <person name="Mavromatis K."/>
            <person name="Ivanova N."/>
            <person name="Brettin T."/>
            <person name="Detter J.C."/>
            <person name="Han C."/>
            <person name="Larimer F."/>
            <person name="Land M."/>
            <person name="Hauser L."/>
            <person name="Markowitz V."/>
            <person name="Cheng J.-F."/>
            <person name="Hugenholtz P."/>
            <person name="Woyke T."/>
            <person name="Wu D."/>
            <person name="Pukall R."/>
            <person name="Steenblock K."/>
            <person name="Brambilla E."/>
            <person name="Klenk H.-P."/>
            <person name="Eisen J.A."/>
        </authorList>
    </citation>
    <scope>NUCLEOTIDE SEQUENCE [LARGE SCALE GENOMIC DNA]</scope>
    <source>
        <strain evidence="4">DSM 19664 / LMG 22246 / CIP 109416 / KR-200</strain>
    </source>
</reference>
<dbReference type="AlphaFoldDB" id="K9ZWC3"/>
<dbReference type="EMBL" id="CP003382">
    <property type="protein sequence ID" value="AFZ65876.1"/>
    <property type="molecule type" value="Genomic_DNA"/>
</dbReference>
<evidence type="ECO:0000259" key="2">
    <source>
        <dbReference type="Pfam" id="PF20171"/>
    </source>
</evidence>
<dbReference type="PANTHER" id="PTHR38658:SF1">
    <property type="entry name" value="OXPP CYCLE PROTEIN OPCA-RELATED"/>
    <property type="match status" value="1"/>
</dbReference>
<dbReference type="InterPro" id="IPR004555">
    <property type="entry name" value="G6PDH_assembly_OpcA"/>
</dbReference>
<dbReference type="InterPro" id="IPR046801">
    <property type="entry name" value="OpcA_G6PD_N"/>
</dbReference>
<evidence type="ECO:0000259" key="1">
    <source>
        <dbReference type="Pfam" id="PF10128"/>
    </source>
</evidence>
<dbReference type="PANTHER" id="PTHR38658">
    <property type="entry name" value="OXPP CYCLE PROTEIN OPCA-RELATED"/>
    <property type="match status" value="1"/>
</dbReference>
<dbReference type="eggNOG" id="COG3429">
    <property type="taxonomic scope" value="Bacteria"/>
</dbReference>
<evidence type="ECO:0000313" key="3">
    <source>
        <dbReference type="EMBL" id="AFZ65876.1"/>
    </source>
</evidence>
<gene>
    <name evidence="3" type="ordered locus">Deipe_0275</name>
</gene>
<evidence type="ECO:0000313" key="4">
    <source>
        <dbReference type="Proteomes" id="UP000010467"/>
    </source>
</evidence>